<dbReference type="Pfam" id="PF02275">
    <property type="entry name" value="CBAH"/>
    <property type="match status" value="1"/>
</dbReference>
<sequence length="402" mass="44365">MNTKKRAVRLISVFFIGIACIFIILLIAVFVLWHNEISSVTSIKKISDANPEHGDGAVYTMKVSGDYYFDEFLKENGAKNDTELISFITGKITKGIIPMKIKNSEIACSAFTASTSDGKRIFGRNYDFKKTNTMIVHTNPGGGRHASVSTVDLQFVSVNIDTGITGLKDKILCLAAPYAPLDGVNDAGVSCGIFMSYQGENTVPTDVNTDKPDLTSTTMLRMVLDYADNVDEAVEMIQKYDLHDSAKTSYHYMIADATGKSAILEWVNGTDSTDNDASKRKLNIIYNDPARDGNYQIITNYILSDGYYKDVPEKEAHGVDRLKMLEAALAPKGGVLVDEEEGMKTLAIVGRRGMNNEDSNSLTIHSVVYNLTDKTAIWVDNEHFGEKEHTFILDLENTKASK</sequence>
<dbReference type="GO" id="GO:0016787">
    <property type="term" value="F:hydrolase activity"/>
    <property type="evidence" value="ECO:0007669"/>
    <property type="project" value="UniProtKB-KW"/>
</dbReference>
<evidence type="ECO:0000313" key="6">
    <source>
        <dbReference type="Proteomes" id="UP000604730"/>
    </source>
</evidence>
<dbReference type="Gene3D" id="3.60.60.10">
    <property type="entry name" value="Penicillin V Acylase, Chain A"/>
    <property type="match status" value="1"/>
</dbReference>
<reference evidence="5 6" key="1">
    <citation type="submission" date="2021-01" db="EMBL/GenBank/DDBJ databases">
        <title>Isolation and description of Catonella massiliensis sp. nov., a novel Catonella species, isolated from a stable periodontitis subject.</title>
        <authorList>
            <person name="Antezack A."/>
            <person name="Boxberger M."/>
            <person name="La Scola B."/>
            <person name="Monnet-Corti V."/>
        </authorList>
    </citation>
    <scope>NUCLEOTIDE SEQUENCE [LARGE SCALE GENOMIC DNA]</scope>
    <source>
        <strain evidence="5 6">Marseille-Q4567</strain>
    </source>
</reference>
<evidence type="ECO:0000256" key="3">
    <source>
        <dbReference type="SAM" id="Phobius"/>
    </source>
</evidence>
<gene>
    <name evidence="5" type="ORF">JJN12_03470</name>
</gene>
<organism evidence="5 6">
    <name type="scientific">Catonella massiliensis</name>
    <dbReference type="NCBI Taxonomy" id="2799636"/>
    <lineage>
        <taxon>Bacteria</taxon>
        <taxon>Bacillati</taxon>
        <taxon>Bacillota</taxon>
        <taxon>Clostridia</taxon>
        <taxon>Lachnospirales</taxon>
        <taxon>Lachnospiraceae</taxon>
        <taxon>Catonella</taxon>
    </lineage>
</organism>
<keyword evidence="3" id="KW-0812">Transmembrane</keyword>
<protein>
    <submittedName>
        <fullName evidence="5">Linear amide C-N hydrolase</fullName>
    </submittedName>
</protein>
<dbReference type="PANTHER" id="PTHR35527:SF2">
    <property type="entry name" value="HYDROLASE"/>
    <property type="match status" value="1"/>
</dbReference>
<proteinExistence type="inferred from homology"/>
<dbReference type="InterPro" id="IPR052193">
    <property type="entry name" value="Peptidase_C59"/>
</dbReference>
<comment type="similarity">
    <text evidence="1">Belongs to the peptidase C59 family.</text>
</comment>
<dbReference type="PROSITE" id="PS51257">
    <property type="entry name" value="PROKAR_LIPOPROTEIN"/>
    <property type="match status" value="1"/>
</dbReference>
<dbReference type="PANTHER" id="PTHR35527">
    <property type="entry name" value="CHOLOYLGLYCINE HYDROLASE"/>
    <property type="match status" value="1"/>
</dbReference>
<keyword evidence="6" id="KW-1185">Reference proteome</keyword>
<name>A0ABS1IY87_9FIRM</name>
<feature type="transmembrane region" description="Helical" evidence="3">
    <location>
        <begin position="7"/>
        <end position="33"/>
    </location>
</feature>
<keyword evidence="3" id="KW-1133">Transmembrane helix</keyword>
<feature type="domain" description="Choloylglycine hydrolase/NAAA C-terminal" evidence="4">
    <location>
        <begin position="108"/>
        <end position="268"/>
    </location>
</feature>
<evidence type="ECO:0000256" key="2">
    <source>
        <dbReference type="ARBA" id="ARBA00022801"/>
    </source>
</evidence>
<dbReference type="InterPro" id="IPR029132">
    <property type="entry name" value="CBAH/NAAA_C"/>
</dbReference>
<accession>A0ABS1IY87</accession>
<dbReference type="RefSeq" id="WP_208428388.1">
    <property type="nucleotide sequence ID" value="NZ_JAEPRJ010000001.1"/>
</dbReference>
<dbReference type="Proteomes" id="UP000604730">
    <property type="component" value="Unassembled WGS sequence"/>
</dbReference>
<comment type="caution">
    <text evidence="5">The sequence shown here is derived from an EMBL/GenBank/DDBJ whole genome shotgun (WGS) entry which is preliminary data.</text>
</comment>
<evidence type="ECO:0000259" key="4">
    <source>
        <dbReference type="Pfam" id="PF02275"/>
    </source>
</evidence>
<keyword evidence="2 5" id="KW-0378">Hydrolase</keyword>
<dbReference type="EMBL" id="JAEPRJ010000001">
    <property type="protein sequence ID" value="MBK5896847.1"/>
    <property type="molecule type" value="Genomic_DNA"/>
</dbReference>
<evidence type="ECO:0000313" key="5">
    <source>
        <dbReference type="EMBL" id="MBK5896847.1"/>
    </source>
</evidence>
<keyword evidence="3" id="KW-0472">Membrane</keyword>
<dbReference type="InterPro" id="IPR029055">
    <property type="entry name" value="Ntn_hydrolases_N"/>
</dbReference>
<dbReference type="SUPFAM" id="SSF56235">
    <property type="entry name" value="N-terminal nucleophile aminohydrolases (Ntn hydrolases)"/>
    <property type="match status" value="1"/>
</dbReference>
<evidence type="ECO:0000256" key="1">
    <source>
        <dbReference type="ARBA" id="ARBA00006625"/>
    </source>
</evidence>